<comment type="PTM">
    <text evidence="6">Cleaved by autocatalysis into a large and a small subunit.</text>
</comment>
<protein>
    <recommendedName>
        <fullName evidence="6">Glutathione hydrolase proenzyme</fullName>
        <ecNumber evidence="6">2.3.2.2</ecNumber>
        <ecNumber evidence="6">3.4.19.13</ecNumber>
    </recommendedName>
    <component>
        <recommendedName>
            <fullName evidence="6">Glutathione hydrolase large chain</fullName>
        </recommendedName>
    </component>
    <component>
        <recommendedName>
            <fullName evidence="6">Glutathione hydrolase small chain</fullName>
        </recommendedName>
    </component>
</protein>
<evidence type="ECO:0000256" key="5">
    <source>
        <dbReference type="PIRSR" id="PIRSR600101-2"/>
    </source>
</evidence>
<comment type="pathway">
    <text evidence="6">Sulfur metabolism; glutathione metabolism.</text>
</comment>
<dbReference type="PANTHER" id="PTHR43881">
    <property type="entry name" value="GAMMA-GLUTAMYLTRANSPEPTIDASE (AFU_ORTHOLOGUE AFUA_4G13580)"/>
    <property type="match status" value="1"/>
</dbReference>
<comment type="catalytic activity">
    <reaction evidence="2 6">
        <text>glutathione + H2O = L-cysteinylglycine + L-glutamate</text>
        <dbReference type="Rhea" id="RHEA:28807"/>
        <dbReference type="ChEBI" id="CHEBI:15377"/>
        <dbReference type="ChEBI" id="CHEBI:29985"/>
        <dbReference type="ChEBI" id="CHEBI:57925"/>
        <dbReference type="ChEBI" id="CHEBI:61694"/>
        <dbReference type="EC" id="3.4.19.13"/>
    </reaction>
</comment>
<accession>A0A271KB87</accession>
<dbReference type="Gene3D" id="1.10.246.130">
    <property type="match status" value="1"/>
</dbReference>
<dbReference type="InterPro" id="IPR052896">
    <property type="entry name" value="GGT-like_enzyme"/>
</dbReference>
<dbReference type="InterPro" id="IPR043138">
    <property type="entry name" value="GGT_lsub"/>
</dbReference>
<evidence type="ECO:0000256" key="2">
    <source>
        <dbReference type="ARBA" id="ARBA00001089"/>
    </source>
</evidence>
<keyword evidence="6" id="KW-0865">Zymogen</keyword>
<dbReference type="Pfam" id="PF01019">
    <property type="entry name" value="G_glu_transpept"/>
    <property type="match status" value="1"/>
</dbReference>
<name>A0A271KB87_9HYPH</name>
<feature type="binding site" evidence="5">
    <location>
        <position position="433"/>
    </location>
    <ligand>
        <name>L-glutamate</name>
        <dbReference type="ChEBI" id="CHEBI:29985"/>
    </ligand>
</feature>
<dbReference type="UniPathway" id="UPA00204"/>
<dbReference type="GO" id="GO:0103068">
    <property type="term" value="F:leukotriene C4 gamma-glutamyl transferase activity"/>
    <property type="evidence" value="ECO:0007669"/>
    <property type="project" value="UniProtKB-EC"/>
</dbReference>
<dbReference type="Proteomes" id="UP000215931">
    <property type="component" value="Unassembled WGS sequence"/>
</dbReference>
<comment type="similarity">
    <text evidence="6">Belongs to the gamma-glutamyltransferase family.</text>
</comment>
<evidence type="ECO:0000256" key="4">
    <source>
        <dbReference type="PIRSR" id="PIRSR600101-1"/>
    </source>
</evidence>
<dbReference type="PANTHER" id="PTHR43881:SF1">
    <property type="entry name" value="GAMMA-GLUTAMYLTRANSPEPTIDASE (AFU_ORTHOLOGUE AFUA_4G13580)"/>
    <property type="match status" value="1"/>
</dbReference>
<dbReference type="RefSeq" id="WP_095520709.1">
    <property type="nucleotide sequence ID" value="NZ_NPKH01000030.1"/>
</dbReference>
<dbReference type="NCBIfam" id="TIGR00066">
    <property type="entry name" value="g_glut_trans"/>
    <property type="match status" value="1"/>
</dbReference>
<dbReference type="SUPFAM" id="SSF56235">
    <property type="entry name" value="N-terminal nucleophile aminohydrolases (Ntn hydrolases)"/>
    <property type="match status" value="1"/>
</dbReference>
<dbReference type="GO" id="GO:0006751">
    <property type="term" value="P:glutathione catabolic process"/>
    <property type="evidence" value="ECO:0007669"/>
    <property type="project" value="UniProtKB-UniRule"/>
</dbReference>
<dbReference type="InterPro" id="IPR029055">
    <property type="entry name" value="Ntn_hydrolases_N"/>
</dbReference>
<dbReference type="EMBL" id="NPKH01000030">
    <property type="protein sequence ID" value="PAP92930.1"/>
    <property type="molecule type" value="Genomic_DNA"/>
</dbReference>
<dbReference type="Gene3D" id="3.60.20.40">
    <property type="match status" value="1"/>
</dbReference>
<evidence type="ECO:0000256" key="1">
    <source>
        <dbReference type="ARBA" id="ARBA00001049"/>
    </source>
</evidence>
<dbReference type="PRINTS" id="PR01210">
    <property type="entry name" value="GGTRANSPTASE"/>
</dbReference>
<evidence type="ECO:0000313" key="8">
    <source>
        <dbReference type="Proteomes" id="UP000215931"/>
    </source>
</evidence>
<feature type="active site" description="Nucleophile" evidence="4">
    <location>
        <position position="350"/>
    </location>
</feature>
<keyword evidence="6" id="KW-0317">Glutathione biosynthesis</keyword>
<dbReference type="InterPro" id="IPR000101">
    <property type="entry name" value="GGT_peptidase"/>
</dbReference>
<comment type="catalytic activity">
    <reaction evidence="3 6">
        <text>an N-terminal (5-L-glutamyl)-[peptide] + an alpha-amino acid = 5-L-glutamyl amino acid + an N-terminal L-alpha-aminoacyl-[peptide]</text>
        <dbReference type="Rhea" id="RHEA:23904"/>
        <dbReference type="Rhea" id="RHEA-COMP:9780"/>
        <dbReference type="Rhea" id="RHEA-COMP:9795"/>
        <dbReference type="ChEBI" id="CHEBI:77644"/>
        <dbReference type="ChEBI" id="CHEBI:78597"/>
        <dbReference type="ChEBI" id="CHEBI:78599"/>
        <dbReference type="ChEBI" id="CHEBI:78608"/>
        <dbReference type="EC" id="2.3.2.2"/>
    </reaction>
</comment>
<keyword evidence="8" id="KW-1185">Reference proteome</keyword>
<dbReference type="GO" id="GO:0006750">
    <property type="term" value="P:glutathione biosynthetic process"/>
    <property type="evidence" value="ECO:0007669"/>
    <property type="project" value="UniProtKB-KW"/>
</dbReference>
<gene>
    <name evidence="7" type="primary">ggt</name>
    <name evidence="7" type="ORF">CIT31_24345</name>
</gene>
<dbReference type="OrthoDB" id="9781342at2"/>
<dbReference type="EC" id="3.4.19.13" evidence="6"/>
<keyword evidence="6 7" id="KW-0808">Transferase</keyword>
<organism evidence="7 8">
    <name type="scientific">Mesorhizobium wenxiniae</name>
    <dbReference type="NCBI Taxonomy" id="2014805"/>
    <lineage>
        <taxon>Bacteria</taxon>
        <taxon>Pseudomonadati</taxon>
        <taxon>Pseudomonadota</taxon>
        <taxon>Alphaproteobacteria</taxon>
        <taxon>Hyphomicrobiales</taxon>
        <taxon>Phyllobacteriaceae</taxon>
        <taxon>Mesorhizobium</taxon>
    </lineage>
</organism>
<sequence length="530" mass="56931">MRNFEKPTRSVAVSRHAMAATSHPSATLTALQIMEAGGNAMDAAIAACAVQCVVEPGSTGIGGDCFALYAPNGSDKVIAYNGSGRTPAALTADWFNQRGLTEVPRQSPAAVTIPGAIDAWTRLHADHGHLPFADVLAPAIQFAEEGYAIAPRVHRDWALEQELLAADATAARIFLPGGRAPKIGEVHRQPELADTLKRIAAEGRGAFYEGPVAEDMVSYLNSLGGLHTMEDFASARGEYVTPVTTDFRGYTIHECPPNGQGIIALLILNILSRFEAKGDPQSPDRLHIEIEATRLAYAARDAWLADPDKSDVPVDELLSDALADRLAAMIDLRQALVDLPSFDMPRHRDTVYISVVDRDRNAVSFINSIFDSFGSGLVAPRSGIILHNRGQSFSLKPGHPNRIGPSKRPLHTIIPGMVTRNGRVEMPFGVMGGYYQALGHAHAISKVLDYGMDLQEAIDLPRVMPTSHGTAVEAEHTIDGSTKAELERRGFTFSPAEDPLGGAQAIRIDWENGTLTGASEARKDGIALGF</sequence>
<keyword evidence="6" id="KW-0378">Hydrolase</keyword>
<dbReference type="EC" id="2.3.2.2" evidence="6"/>
<comment type="catalytic activity">
    <reaction evidence="1 6">
        <text>an S-substituted glutathione + H2O = an S-substituted L-cysteinylglycine + L-glutamate</text>
        <dbReference type="Rhea" id="RHEA:59468"/>
        <dbReference type="ChEBI" id="CHEBI:15377"/>
        <dbReference type="ChEBI" id="CHEBI:29985"/>
        <dbReference type="ChEBI" id="CHEBI:90779"/>
        <dbReference type="ChEBI" id="CHEBI:143103"/>
        <dbReference type="EC" id="3.4.19.13"/>
    </reaction>
</comment>
<evidence type="ECO:0000313" key="7">
    <source>
        <dbReference type="EMBL" id="PAP92930.1"/>
    </source>
</evidence>
<dbReference type="GO" id="GO:0036374">
    <property type="term" value="F:glutathione hydrolase activity"/>
    <property type="evidence" value="ECO:0007669"/>
    <property type="project" value="UniProtKB-UniRule"/>
</dbReference>
<reference evidence="7 8" key="1">
    <citation type="submission" date="2017-08" db="EMBL/GenBank/DDBJ databases">
        <title>Mesorhizobium wenxinae sp. nov., a novel rhizobial species isolated from root nodules of chickpea (Cicer arietinum L.).</title>
        <authorList>
            <person name="Zhang J."/>
        </authorList>
    </citation>
    <scope>NUCLEOTIDE SEQUENCE [LARGE SCALE GENOMIC DNA]</scope>
    <source>
        <strain evidence="8">WYCCWR 10019</strain>
    </source>
</reference>
<proteinExistence type="inferred from homology"/>
<keyword evidence="6" id="KW-0012">Acyltransferase</keyword>
<dbReference type="AlphaFoldDB" id="A0A271KB87"/>
<comment type="caution">
    <text evidence="7">The sequence shown here is derived from an EMBL/GenBank/DDBJ whole genome shotgun (WGS) entry which is preliminary data.</text>
</comment>
<evidence type="ECO:0000256" key="6">
    <source>
        <dbReference type="RuleBase" id="RU368036"/>
    </source>
</evidence>
<comment type="subunit">
    <text evidence="6">This enzyme consists of two polypeptide chains, which are synthesized in precursor form from a single polypeptide.</text>
</comment>
<evidence type="ECO:0000256" key="3">
    <source>
        <dbReference type="ARBA" id="ARBA00047417"/>
    </source>
</evidence>
<dbReference type="InterPro" id="IPR043137">
    <property type="entry name" value="GGT_ssub_C"/>
</dbReference>